<dbReference type="PROSITE" id="PS51257">
    <property type="entry name" value="PROKAR_LIPOPROTEIN"/>
    <property type="match status" value="1"/>
</dbReference>
<feature type="transmembrane region" description="Helical" evidence="1">
    <location>
        <begin position="84"/>
        <end position="117"/>
    </location>
</feature>
<dbReference type="Proteomes" id="UP000477750">
    <property type="component" value="Unassembled WGS sequence"/>
</dbReference>
<dbReference type="EMBL" id="WIAO01000011">
    <property type="protein sequence ID" value="MQM26135.1"/>
    <property type="molecule type" value="Genomic_DNA"/>
</dbReference>
<reference evidence="2 3" key="1">
    <citation type="submission" date="2019-10" db="EMBL/GenBank/DDBJ databases">
        <title>Glycomyces albidus sp. nov., a novel actinomycete isolated from rhizosphere soil of wheat (Triticum aestivum L.).</title>
        <authorList>
            <person name="Qian L."/>
        </authorList>
    </citation>
    <scope>NUCLEOTIDE SEQUENCE [LARGE SCALE GENOMIC DNA]</scope>
    <source>
        <strain evidence="2 3">NEAU-7082</strain>
    </source>
</reference>
<dbReference type="Pfam" id="PF20064">
    <property type="entry name" value="DUF6463"/>
    <property type="match status" value="1"/>
</dbReference>
<name>A0A6L5G917_9ACTN</name>
<sequence length="140" mass="14740">MIKWAGWIFTVLGACHLVLGFALTASHAGAWAGGALWTPDFTIAEMPPSMGGYWMTFGSFGLPMVALGLTVLWLERRSITPPAFIAWAVGAWSVLAGLVFEPAPWIVVTAGAVLLWAGVRKAGPYSATVVNSDSQGGPHV</sequence>
<dbReference type="AlphaFoldDB" id="A0A6L5G917"/>
<protein>
    <submittedName>
        <fullName evidence="2">Uncharacterized protein</fullName>
    </submittedName>
</protein>
<evidence type="ECO:0000256" key="1">
    <source>
        <dbReference type="SAM" id="Phobius"/>
    </source>
</evidence>
<dbReference type="RefSeq" id="WP_153025303.1">
    <property type="nucleotide sequence ID" value="NZ_WIAO01000011.1"/>
</dbReference>
<dbReference type="InterPro" id="IPR045590">
    <property type="entry name" value="DUF6463"/>
</dbReference>
<feature type="transmembrane region" description="Helical" evidence="1">
    <location>
        <begin position="52"/>
        <end position="72"/>
    </location>
</feature>
<comment type="caution">
    <text evidence="2">The sequence shown here is derived from an EMBL/GenBank/DDBJ whole genome shotgun (WGS) entry which is preliminary data.</text>
</comment>
<keyword evidence="1" id="KW-0812">Transmembrane</keyword>
<keyword evidence="1" id="KW-0472">Membrane</keyword>
<keyword evidence="3" id="KW-1185">Reference proteome</keyword>
<gene>
    <name evidence="2" type="ORF">GFD30_11210</name>
</gene>
<accession>A0A6L5G917</accession>
<proteinExistence type="predicted"/>
<evidence type="ECO:0000313" key="2">
    <source>
        <dbReference type="EMBL" id="MQM26135.1"/>
    </source>
</evidence>
<keyword evidence="1" id="KW-1133">Transmembrane helix</keyword>
<evidence type="ECO:0000313" key="3">
    <source>
        <dbReference type="Proteomes" id="UP000477750"/>
    </source>
</evidence>
<organism evidence="2 3">
    <name type="scientific">Glycomyces albidus</name>
    <dbReference type="NCBI Taxonomy" id="2656774"/>
    <lineage>
        <taxon>Bacteria</taxon>
        <taxon>Bacillati</taxon>
        <taxon>Actinomycetota</taxon>
        <taxon>Actinomycetes</taxon>
        <taxon>Glycomycetales</taxon>
        <taxon>Glycomycetaceae</taxon>
        <taxon>Glycomyces</taxon>
    </lineage>
</organism>